<keyword evidence="1" id="KW-0227">DNA damage</keyword>
<keyword evidence="1" id="KW-0378">Hydrolase</keyword>
<keyword evidence="1" id="KW-0347">Helicase</keyword>
<accession>A0A3P6D266</accession>
<dbReference type="GO" id="GO:0005524">
    <property type="term" value="F:ATP binding"/>
    <property type="evidence" value="ECO:0007669"/>
    <property type="project" value="UniProtKB-KW"/>
</dbReference>
<dbReference type="AlphaFoldDB" id="A0A3P6D266"/>
<dbReference type="PANTHER" id="PTHR10492">
    <property type="match status" value="1"/>
</dbReference>
<dbReference type="GO" id="GO:0016887">
    <property type="term" value="F:ATP hydrolysis activity"/>
    <property type="evidence" value="ECO:0007669"/>
    <property type="project" value="RHEA"/>
</dbReference>
<keyword evidence="1" id="KW-0067">ATP-binding</keyword>
<dbReference type="GO" id="GO:0000723">
    <property type="term" value="P:telomere maintenance"/>
    <property type="evidence" value="ECO:0007669"/>
    <property type="project" value="InterPro"/>
</dbReference>
<comment type="catalytic activity">
    <reaction evidence="1">
        <text>ATP + H2O = ADP + phosphate + H(+)</text>
        <dbReference type="Rhea" id="RHEA:13065"/>
        <dbReference type="ChEBI" id="CHEBI:15377"/>
        <dbReference type="ChEBI" id="CHEBI:15378"/>
        <dbReference type="ChEBI" id="CHEBI:30616"/>
        <dbReference type="ChEBI" id="CHEBI:43474"/>
        <dbReference type="ChEBI" id="CHEBI:456216"/>
        <dbReference type="EC" id="5.6.2.3"/>
    </reaction>
</comment>
<keyword evidence="1" id="KW-0233">DNA recombination</keyword>
<feature type="domain" description="Helitron helicase-like" evidence="3">
    <location>
        <begin position="144"/>
        <end position="327"/>
    </location>
</feature>
<gene>
    <name evidence="5" type="ORF">BOLC4T27773H</name>
</gene>
<dbReference type="GO" id="GO:0006310">
    <property type="term" value="P:DNA recombination"/>
    <property type="evidence" value="ECO:0007669"/>
    <property type="project" value="UniProtKB-KW"/>
</dbReference>
<dbReference type="PANTHER" id="PTHR10492:SF101">
    <property type="entry name" value="ATP-DEPENDENT DNA HELICASE"/>
    <property type="match status" value="1"/>
</dbReference>
<evidence type="ECO:0000259" key="2">
    <source>
        <dbReference type="Pfam" id="PF05970"/>
    </source>
</evidence>
<dbReference type="InterPro" id="IPR049163">
    <property type="entry name" value="Pif1-like_2B_dom"/>
</dbReference>
<name>A0A3P6D266_BRAOL</name>
<dbReference type="InterPro" id="IPR027417">
    <property type="entry name" value="P-loop_NTPase"/>
</dbReference>
<comment type="similarity">
    <text evidence="1">Belongs to the helicase family.</text>
</comment>
<dbReference type="EMBL" id="LR031873">
    <property type="protein sequence ID" value="VDD14682.1"/>
    <property type="molecule type" value="Genomic_DNA"/>
</dbReference>
<evidence type="ECO:0000259" key="4">
    <source>
        <dbReference type="Pfam" id="PF21530"/>
    </source>
</evidence>
<keyword evidence="1" id="KW-0547">Nucleotide-binding</keyword>
<dbReference type="Pfam" id="PF05970">
    <property type="entry name" value="PIF1"/>
    <property type="match status" value="1"/>
</dbReference>
<feature type="domain" description="DNA helicase Pif1-like 2B" evidence="4">
    <location>
        <begin position="1112"/>
        <end position="1146"/>
    </location>
</feature>
<dbReference type="GO" id="GO:0006281">
    <property type="term" value="P:DNA repair"/>
    <property type="evidence" value="ECO:0007669"/>
    <property type="project" value="UniProtKB-KW"/>
</dbReference>
<comment type="cofactor">
    <cofactor evidence="1">
        <name>Mg(2+)</name>
        <dbReference type="ChEBI" id="CHEBI:18420"/>
    </cofactor>
</comment>
<dbReference type="Pfam" id="PF14214">
    <property type="entry name" value="Helitron_like_N"/>
    <property type="match status" value="1"/>
</dbReference>
<dbReference type="EC" id="5.6.2.3" evidence="1"/>
<evidence type="ECO:0000259" key="3">
    <source>
        <dbReference type="Pfam" id="PF14214"/>
    </source>
</evidence>
<dbReference type="Pfam" id="PF21530">
    <property type="entry name" value="Pif1_2B_dom"/>
    <property type="match status" value="1"/>
</dbReference>
<keyword evidence="1" id="KW-0234">DNA repair</keyword>
<feature type="domain" description="DNA helicase Pif1-like DEAD-box helicase" evidence="2">
    <location>
        <begin position="799"/>
        <end position="1009"/>
    </location>
</feature>
<organism evidence="5">
    <name type="scientific">Brassica oleracea</name>
    <name type="common">Wild cabbage</name>
    <dbReference type="NCBI Taxonomy" id="3712"/>
    <lineage>
        <taxon>Eukaryota</taxon>
        <taxon>Viridiplantae</taxon>
        <taxon>Streptophyta</taxon>
        <taxon>Embryophyta</taxon>
        <taxon>Tracheophyta</taxon>
        <taxon>Spermatophyta</taxon>
        <taxon>Magnoliopsida</taxon>
        <taxon>eudicotyledons</taxon>
        <taxon>Gunneridae</taxon>
        <taxon>Pentapetalae</taxon>
        <taxon>rosids</taxon>
        <taxon>malvids</taxon>
        <taxon>Brassicales</taxon>
        <taxon>Brassicaceae</taxon>
        <taxon>Brassiceae</taxon>
        <taxon>Brassica</taxon>
    </lineage>
</organism>
<sequence length="1152" mass="132609">MGQTSTEGNLDETTLERIIEMIDENNCLAKIFRRARDHYESVGQEFTIRLLQGKGKGKEYDLPSTSKVACLIVGDMSSTIGVRDIVVQFQSDTLQQIRDDHPLFMSLQYPLLFPYGEYGFHPEISLHLETGTSRTRQFLTIHQFYAAQIQTRLNQGLTLIKGGRLLHQYVVDVYTTIEEDRLRWARNNQDILRAELYSNVLDDVSKGDTDAKIIGQRFILPPSFTGGPRYLVEKYHDAMAISREYGNPDLFITMTANPNWREIKDHFDRYGGDSPNDRPDIECRVFKMKLDELLKDFKKGTFFKPYTAALHRIKFQKRGHPHAHILLWFGSSSRTPSAEEVDEIISAELPNREKDPEAYNLVTKHMIHGPCGVINLKSPCMENNVCTKKYPRQYNDNTSIDKSGYVLYRRRRNENAYVVKDGVILNNTFVVPHNIKLLKKYEAHINVEWCNRTSAVKYLFKYITKGVDRASAVIERGNTETASDPMASGETSERVIKQRNEIQDYVDARYLSACESMWRTFAFHIHKRKPSVEKLIIHLEGEHNITIKSTDNLSRVIRKPGIEKTMFTEWMVLCGRSAFAQTLTYVQIPEYFVWNNSSKIWSERKKGKTIGRIVAVHPSACDRYYLRILINKIKGPRSYDELKTFNNVKYPDFKSVCHARRYLDNDVEWLESMIEGARTSTPFQLRDMFVTFLNNCFVASPGKLWEHSWKSMSEDILHKRQRLLGHTNLELDDETLEQYTLIEVEKLMRMHDRSLNDIKEMPKIKHVLLKELGKSLWNQKMDYDVSEETLRHDTVYNLLNAEQRAISLDSVDKKDGKLYFVYGAGGTGKTFLYKAIISRLRSRKQIVLPVASSGITALLLPNGRMAHSRFNIPLKLSADKLCNIKPGTMLAELIEKTDLIIWDEAPMTHKHAFKALDKTLKDIMSMKNPLAKDQTFSGKTVLLGGDFRQILPVIPQGSRADTVLASISHSYLWDSCHKFSLKTNMRVNQDEKEFSEWLLKVGEGHPESVEEDGDDAYREQMIIIDNSLVQEFKDDSLKQVVDAAYGDVNKLKASQSSYTDKTILTPRNDTVDEINAYTISKNDGESRDYYSYDSFEISDTQYDQNDSLYAIEYLNSMEFPGLPAHKLILKVGAPVMLLRNINQKNGYIMVPV</sequence>
<evidence type="ECO:0000256" key="1">
    <source>
        <dbReference type="RuleBase" id="RU363044"/>
    </source>
</evidence>
<proteinExistence type="inferred from homology"/>
<protein>
    <recommendedName>
        <fullName evidence="1">ATP-dependent DNA helicase</fullName>
        <ecNumber evidence="1">5.6.2.3</ecNumber>
    </recommendedName>
</protein>
<dbReference type="InterPro" id="IPR025476">
    <property type="entry name" value="Helitron_helicase-like"/>
</dbReference>
<dbReference type="Gene3D" id="3.40.50.300">
    <property type="entry name" value="P-loop containing nucleotide triphosphate hydrolases"/>
    <property type="match status" value="1"/>
</dbReference>
<dbReference type="InterPro" id="IPR010285">
    <property type="entry name" value="DNA_helicase_pif1-like_DEAD"/>
</dbReference>
<dbReference type="GO" id="GO:0043139">
    <property type="term" value="F:5'-3' DNA helicase activity"/>
    <property type="evidence" value="ECO:0007669"/>
    <property type="project" value="UniProtKB-EC"/>
</dbReference>
<evidence type="ECO:0000313" key="5">
    <source>
        <dbReference type="EMBL" id="VDD14682.1"/>
    </source>
</evidence>
<reference evidence="5" key="1">
    <citation type="submission" date="2018-11" db="EMBL/GenBank/DDBJ databases">
        <authorList>
            <consortium name="Genoscope - CEA"/>
            <person name="William W."/>
        </authorList>
    </citation>
    <scope>NUCLEOTIDE SEQUENCE</scope>
</reference>
<dbReference type="SUPFAM" id="SSF52540">
    <property type="entry name" value="P-loop containing nucleoside triphosphate hydrolases"/>
    <property type="match status" value="2"/>
</dbReference>